<dbReference type="Gene3D" id="3.40.50.150">
    <property type="entry name" value="Vaccinia Virus protein VP39"/>
    <property type="match status" value="1"/>
</dbReference>
<evidence type="ECO:0000313" key="6">
    <source>
        <dbReference type="Proteomes" id="UP000298493"/>
    </source>
</evidence>
<gene>
    <name evidence="5" type="ORF">E6O75_ATG05125</name>
</gene>
<dbReference type="AlphaFoldDB" id="A0A4Z1P1W7"/>
<reference evidence="5 6" key="1">
    <citation type="submission" date="2019-04" db="EMBL/GenBank/DDBJ databases">
        <title>High contiguity whole genome sequence and gene annotation resource for two Venturia nashicola isolates.</title>
        <authorList>
            <person name="Prokchorchik M."/>
            <person name="Won K."/>
            <person name="Lee Y."/>
            <person name="Choi E.D."/>
            <person name="Segonzac C."/>
            <person name="Sohn K.H."/>
        </authorList>
    </citation>
    <scope>NUCLEOTIDE SEQUENCE [LARGE SCALE GENOMIC DNA]</scope>
    <source>
        <strain evidence="5 6">PRI2</strain>
    </source>
</reference>
<keyword evidence="3" id="KW-0949">S-adenosyl-L-methionine</keyword>
<dbReference type="Proteomes" id="UP000298493">
    <property type="component" value="Unassembled WGS sequence"/>
</dbReference>
<comment type="similarity">
    <text evidence="4">Belongs to the class I-like SAM-binding methyltransferase superfamily.</text>
</comment>
<dbReference type="EMBL" id="SNSC02000009">
    <property type="protein sequence ID" value="TID21730.1"/>
    <property type="molecule type" value="Genomic_DNA"/>
</dbReference>
<proteinExistence type="inferred from homology"/>
<comment type="pathway">
    <text evidence="1">Secondary metabolite biosynthesis.</text>
</comment>
<name>A0A4Z1P1W7_9PEZI</name>
<evidence type="ECO:0000256" key="1">
    <source>
        <dbReference type="ARBA" id="ARBA00005179"/>
    </source>
</evidence>
<protein>
    <recommendedName>
        <fullName evidence="7">Methyltransferase domain-containing protein</fullName>
    </recommendedName>
</protein>
<evidence type="ECO:0000313" key="5">
    <source>
        <dbReference type="EMBL" id="TID21730.1"/>
    </source>
</evidence>
<dbReference type="InterPro" id="IPR051654">
    <property type="entry name" value="Meroterpenoid_MTases"/>
</dbReference>
<keyword evidence="6" id="KW-1185">Reference proteome</keyword>
<sequence length="291" mass="32593">MTAASDNGAATLRSTTTRDLASYEVDSSAIDHNAQRLLINYSGVPKQEIGPHVDAIRKKAFAIFAYPCIGSYRFLDLSISQRKEYPEIVRRLKGGEKIMDLGCCFGQVIRQLVVDGVPSENTYGSDLRQEFIDLGYDLFKDKGKIKTTFLAADVFDDNSRLTQIYGQISIVYTGSFFHLFDYEEQIDVAKRVIQLLIPEKGAMILGRQVGNVNAGDYSADSYPGVIGRFRHNSKSWTEFWDEVGEVTGTRWKVEAELVPLGIGNGESSDANLMKLREENGTRKMQYVVTRV</sequence>
<dbReference type="InterPro" id="IPR029063">
    <property type="entry name" value="SAM-dependent_MTases_sf"/>
</dbReference>
<comment type="caution">
    <text evidence="5">The sequence shown here is derived from an EMBL/GenBank/DDBJ whole genome shotgun (WGS) entry which is preliminary data.</text>
</comment>
<evidence type="ECO:0000256" key="3">
    <source>
        <dbReference type="ARBA" id="ARBA00022691"/>
    </source>
</evidence>
<dbReference type="SUPFAM" id="SSF53335">
    <property type="entry name" value="S-adenosyl-L-methionine-dependent methyltransferases"/>
    <property type="match status" value="1"/>
</dbReference>
<dbReference type="GO" id="GO:0016740">
    <property type="term" value="F:transferase activity"/>
    <property type="evidence" value="ECO:0007669"/>
    <property type="project" value="UniProtKB-KW"/>
</dbReference>
<dbReference type="OrthoDB" id="2094832at2759"/>
<dbReference type="PANTHER" id="PTHR35897:SF1">
    <property type="entry name" value="METHYLTRANSFERASE AUSD"/>
    <property type="match status" value="1"/>
</dbReference>
<dbReference type="STRING" id="86259.A0A4Z1P1W7"/>
<evidence type="ECO:0008006" key="7">
    <source>
        <dbReference type="Google" id="ProtNLM"/>
    </source>
</evidence>
<evidence type="ECO:0000256" key="4">
    <source>
        <dbReference type="ARBA" id="ARBA00038314"/>
    </source>
</evidence>
<organism evidence="5 6">
    <name type="scientific">Venturia nashicola</name>
    <dbReference type="NCBI Taxonomy" id="86259"/>
    <lineage>
        <taxon>Eukaryota</taxon>
        <taxon>Fungi</taxon>
        <taxon>Dikarya</taxon>
        <taxon>Ascomycota</taxon>
        <taxon>Pezizomycotina</taxon>
        <taxon>Dothideomycetes</taxon>
        <taxon>Pleosporomycetidae</taxon>
        <taxon>Venturiales</taxon>
        <taxon>Venturiaceae</taxon>
        <taxon>Venturia</taxon>
    </lineage>
</organism>
<keyword evidence="2" id="KW-0808">Transferase</keyword>
<evidence type="ECO:0000256" key="2">
    <source>
        <dbReference type="ARBA" id="ARBA00022679"/>
    </source>
</evidence>
<dbReference type="PANTHER" id="PTHR35897">
    <property type="entry name" value="METHYLTRANSFERASE AUSD"/>
    <property type="match status" value="1"/>
</dbReference>
<accession>A0A4Z1P1W7</accession>